<dbReference type="Pfam" id="PF04773">
    <property type="entry name" value="FecR"/>
    <property type="match status" value="1"/>
</dbReference>
<protein>
    <recommendedName>
        <fullName evidence="6">FecR family protein</fullName>
    </recommendedName>
</protein>
<evidence type="ECO:0008006" key="6">
    <source>
        <dbReference type="Google" id="ProtNLM"/>
    </source>
</evidence>
<comment type="caution">
    <text evidence="4">The sequence shown here is derived from an EMBL/GenBank/DDBJ whole genome shotgun (WGS) entry which is preliminary data.</text>
</comment>
<dbReference type="PANTHER" id="PTHR30273">
    <property type="entry name" value="PERIPLASMIC SIGNAL SENSOR AND SIGMA FACTOR ACTIVATOR FECR-RELATED"/>
    <property type="match status" value="1"/>
</dbReference>
<keyword evidence="1" id="KW-0812">Transmembrane</keyword>
<name>A0A2P4ESR4_9GAMM</name>
<dbReference type="OrthoDB" id="7026278at2"/>
<dbReference type="Gene3D" id="2.60.120.1440">
    <property type="match status" value="1"/>
</dbReference>
<evidence type="ECO:0000313" key="4">
    <source>
        <dbReference type="EMBL" id="POB02174.1"/>
    </source>
</evidence>
<dbReference type="InterPro" id="IPR012373">
    <property type="entry name" value="Ferrdict_sens_TM"/>
</dbReference>
<evidence type="ECO:0000259" key="2">
    <source>
        <dbReference type="Pfam" id="PF04773"/>
    </source>
</evidence>
<feature type="domain" description="FecR protein" evidence="2">
    <location>
        <begin position="139"/>
        <end position="227"/>
    </location>
</feature>
<dbReference type="Pfam" id="PF16220">
    <property type="entry name" value="DUF4880"/>
    <property type="match status" value="1"/>
</dbReference>
<dbReference type="EMBL" id="PPSK01000014">
    <property type="protein sequence ID" value="POB02174.1"/>
    <property type="molecule type" value="Genomic_DNA"/>
</dbReference>
<organism evidence="4 5">
    <name type="scientific">Halopseudomonas oceani</name>
    <dbReference type="NCBI Taxonomy" id="1708783"/>
    <lineage>
        <taxon>Bacteria</taxon>
        <taxon>Pseudomonadati</taxon>
        <taxon>Pseudomonadota</taxon>
        <taxon>Gammaproteobacteria</taxon>
        <taxon>Pseudomonadales</taxon>
        <taxon>Pseudomonadaceae</taxon>
        <taxon>Halopseudomonas</taxon>
    </lineage>
</organism>
<evidence type="ECO:0000259" key="3">
    <source>
        <dbReference type="Pfam" id="PF16220"/>
    </source>
</evidence>
<dbReference type="PANTHER" id="PTHR30273:SF2">
    <property type="entry name" value="PROTEIN FECR"/>
    <property type="match status" value="1"/>
</dbReference>
<keyword evidence="1" id="KW-0472">Membrane</keyword>
<reference evidence="4 5" key="1">
    <citation type="submission" date="2018-01" db="EMBL/GenBank/DDBJ databases">
        <title>Draft genome of the type strain Pseudomonas oceani DSM 100277 isolated from the deep water in Okinawa trough, northwestern Pacific Ocean.</title>
        <authorList>
            <person name="Gomila M."/>
            <person name="Mulet M."/>
            <person name="Garcia-Valdes E."/>
            <person name="Lalucat J."/>
        </authorList>
    </citation>
    <scope>NUCLEOTIDE SEQUENCE [LARGE SCALE GENOMIC DNA]</scope>
    <source>
        <strain evidence="4 5">DSM 100277</strain>
    </source>
</reference>
<keyword evidence="1" id="KW-1133">Transmembrane helix</keyword>
<dbReference type="InterPro" id="IPR006860">
    <property type="entry name" value="FecR"/>
</dbReference>
<evidence type="ECO:0000313" key="5">
    <source>
        <dbReference type="Proteomes" id="UP000243451"/>
    </source>
</evidence>
<dbReference type="InterPro" id="IPR032623">
    <property type="entry name" value="FecR_N"/>
</dbReference>
<dbReference type="PIRSF" id="PIRSF018266">
    <property type="entry name" value="FecR"/>
    <property type="match status" value="1"/>
</dbReference>
<dbReference type="AlphaFoldDB" id="A0A2P4ESR4"/>
<dbReference type="GO" id="GO:0016989">
    <property type="term" value="F:sigma factor antagonist activity"/>
    <property type="evidence" value="ECO:0007669"/>
    <property type="project" value="TreeGrafter"/>
</dbReference>
<proteinExistence type="predicted"/>
<dbReference type="Gene3D" id="3.55.50.30">
    <property type="match status" value="1"/>
</dbReference>
<gene>
    <name evidence="4" type="ORF">C1949_13885</name>
</gene>
<sequence length="345" mass="38035">MPVLCCTAANRRAPLRPGVREVRVTDLCTAQIDEQAAVWFSRRQARALSAAEQAEFSRWLAASPEHAQAYADIQLLWDDCDLLERPALASPATVRSITTSRRRRLRSVTALAAAVLLGVGLLLLQQWQAPVMQLTASAGLDDIRHILLEDGSELTLNLGSTAEVRYYDDRREVTLVAGEAFFAVAKDAERPFRISAGDGQVEVVGTRFNVRRSDTGLAVAVEQGRVKVEPGRPELAAQELTPGQRIEIDYATATARSTRLPLAEVGSWRSGLLVFHDRPLAELAQELARYRGQAVRVTDPELLTRRLSGTLDIHHPDRFLRALPQLLPVELTELADGSIQLTGRK</sequence>
<feature type="transmembrane region" description="Helical" evidence="1">
    <location>
        <begin position="105"/>
        <end position="124"/>
    </location>
</feature>
<keyword evidence="5" id="KW-1185">Reference proteome</keyword>
<feature type="domain" description="FecR N-terminal" evidence="3">
    <location>
        <begin position="34"/>
        <end position="74"/>
    </location>
</feature>
<evidence type="ECO:0000256" key="1">
    <source>
        <dbReference type="SAM" id="Phobius"/>
    </source>
</evidence>
<dbReference type="Proteomes" id="UP000243451">
    <property type="component" value="Unassembled WGS sequence"/>
</dbReference>
<accession>A0A2P4ESR4</accession>